<evidence type="ECO:0000313" key="3">
    <source>
        <dbReference type="Proteomes" id="UP001612741"/>
    </source>
</evidence>
<evidence type="ECO:0000313" key="2">
    <source>
        <dbReference type="EMBL" id="MFI6505154.1"/>
    </source>
</evidence>
<comment type="caution">
    <text evidence="2">The sequence shown here is derived from an EMBL/GenBank/DDBJ whole genome shotgun (WGS) entry which is preliminary data.</text>
</comment>
<proteinExistence type="predicted"/>
<keyword evidence="3" id="KW-1185">Reference proteome</keyword>
<keyword evidence="1" id="KW-1133">Transmembrane helix</keyword>
<name>A0ABW7ZC98_9ACTN</name>
<accession>A0ABW7ZC98</accession>
<dbReference type="Proteomes" id="UP001612741">
    <property type="component" value="Unassembled WGS sequence"/>
</dbReference>
<dbReference type="RefSeq" id="WP_397091199.1">
    <property type="nucleotide sequence ID" value="NZ_JBITGY010000017.1"/>
</dbReference>
<sequence length="253" mass="26849">MGSGRRHERRLLIALVGLAAAGTASGVLATFKVSNPWAIGGAAVAVAVVMLLSGLIQERYKRSVTRRDEIALKLQDGALVLPSGRLPKVCDRNDPIRLGVHPAIRLPGSPDAEPPVYVPRDIDADLRERLAVGGFLLLVGDSSAGKSRTAYEAMRAMLPDHILVAPHDRGALPAAIDSCLQLKRAVLWLSEGVARADVSLAAWIGQGMLARSIVVELRTRLGEQAGFGLDDDALAYQAFELGASLLGVLREDG</sequence>
<evidence type="ECO:0000256" key="1">
    <source>
        <dbReference type="SAM" id="Phobius"/>
    </source>
</evidence>
<keyword evidence="1" id="KW-0472">Membrane</keyword>
<protein>
    <recommendedName>
        <fullName evidence="4">ATP-binding protein</fullName>
    </recommendedName>
</protein>
<keyword evidence="1" id="KW-0812">Transmembrane</keyword>
<gene>
    <name evidence="2" type="ORF">ACIBG2_47790</name>
</gene>
<feature type="transmembrane region" description="Helical" evidence="1">
    <location>
        <begin position="36"/>
        <end position="56"/>
    </location>
</feature>
<organism evidence="2 3">
    <name type="scientific">Nonomuraea typhae</name>
    <dbReference type="NCBI Taxonomy" id="2603600"/>
    <lineage>
        <taxon>Bacteria</taxon>
        <taxon>Bacillati</taxon>
        <taxon>Actinomycetota</taxon>
        <taxon>Actinomycetes</taxon>
        <taxon>Streptosporangiales</taxon>
        <taxon>Streptosporangiaceae</taxon>
        <taxon>Nonomuraea</taxon>
    </lineage>
</organism>
<evidence type="ECO:0008006" key="4">
    <source>
        <dbReference type="Google" id="ProtNLM"/>
    </source>
</evidence>
<dbReference type="EMBL" id="JBITGY010000017">
    <property type="protein sequence ID" value="MFI6505154.1"/>
    <property type="molecule type" value="Genomic_DNA"/>
</dbReference>
<reference evidence="2 3" key="1">
    <citation type="submission" date="2024-10" db="EMBL/GenBank/DDBJ databases">
        <title>The Natural Products Discovery Center: Release of the First 8490 Sequenced Strains for Exploring Actinobacteria Biosynthetic Diversity.</title>
        <authorList>
            <person name="Kalkreuter E."/>
            <person name="Kautsar S.A."/>
            <person name="Yang D."/>
            <person name="Bader C.D."/>
            <person name="Teijaro C.N."/>
            <person name="Fluegel L."/>
            <person name="Davis C.M."/>
            <person name="Simpson J.R."/>
            <person name="Lauterbach L."/>
            <person name="Steele A.D."/>
            <person name="Gui C."/>
            <person name="Meng S."/>
            <person name="Li G."/>
            <person name="Viehrig K."/>
            <person name="Ye F."/>
            <person name="Su P."/>
            <person name="Kiefer A.F."/>
            <person name="Nichols A."/>
            <person name="Cepeda A.J."/>
            <person name="Yan W."/>
            <person name="Fan B."/>
            <person name="Jiang Y."/>
            <person name="Adhikari A."/>
            <person name="Zheng C.-J."/>
            <person name="Schuster L."/>
            <person name="Cowan T.M."/>
            <person name="Smanski M.J."/>
            <person name="Chevrette M.G."/>
            <person name="De Carvalho L.P.S."/>
            <person name="Shen B."/>
        </authorList>
    </citation>
    <scope>NUCLEOTIDE SEQUENCE [LARGE SCALE GENOMIC DNA]</scope>
    <source>
        <strain evidence="2 3">NPDC050545</strain>
    </source>
</reference>